<dbReference type="PROSITE" id="PS51098">
    <property type="entry name" value="PTS_EIIB_TYPE_1"/>
    <property type="match status" value="1"/>
</dbReference>
<keyword evidence="1" id="KW-0808">Transferase</keyword>
<dbReference type="Gene3D" id="3.30.1360.60">
    <property type="entry name" value="Glucose permease domain IIB"/>
    <property type="match status" value="1"/>
</dbReference>
<comment type="caution">
    <text evidence="3">Lacks conserved residue(s) required for the propagation of feature annotation.</text>
</comment>
<reference evidence="5" key="1">
    <citation type="submission" date="2024-03" db="EMBL/GenBank/DDBJ databases">
        <title>Complete genome sequence of Mycoplasma gypis type strain B1/T1.</title>
        <authorList>
            <person name="Spergser J."/>
        </authorList>
    </citation>
    <scope>NUCLEOTIDE SEQUENCE [LARGE SCALE GENOMIC DNA]</scope>
    <source>
        <strain evidence="5">B1/T1</strain>
    </source>
</reference>
<dbReference type="Proteomes" id="UP001460679">
    <property type="component" value="Chromosome"/>
</dbReference>
<protein>
    <submittedName>
        <fullName evidence="5">PTS glucose transporter subunit IIB</fullName>
    </submittedName>
</protein>
<evidence type="ECO:0000256" key="2">
    <source>
        <dbReference type="ARBA" id="ARBA00022683"/>
    </source>
</evidence>
<sequence length="120" mass="13851">MTFKNKFKYYFLLIASFGLIKRKWRKYRQEETKKYLSVSNKLDFDIKTLIGLLGSKENITNAQASQKKIKISLKNIKNVNVDEIQKLEGVSGLFLQSNAITLITGNNAKYVEELISKEIN</sequence>
<organism evidence="5 6">
    <name type="scientific">[Mycoplasma] gypis</name>
    <dbReference type="NCBI Taxonomy" id="92404"/>
    <lineage>
        <taxon>Bacteria</taxon>
        <taxon>Bacillati</taxon>
        <taxon>Mycoplasmatota</taxon>
        <taxon>Mycoplasmoidales</taxon>
        <taxon>Metamycoplasmataceae</taxon>
        <taxon>Metamycoplasma</taxon>
    </lineage>
</organism>
<gene>
    <name evidence="5" type="ORF">WG616_03325</name>
</gene>
<feature type="domain" description="PTS EIIB type-1" evidence="4">
    <location>
        <begin position="43"/>
        <end position="120"/>
    </location>
</feature>
<dbReference type="InterPro" id="IPR001996">
    <property type="entry name" value="PTS_IIB_1"/>
</dbReference>
<proteinExistence type="predicted"/>
<dbReference type="RefSeq" id="WP_205499294.1">
    <property type="nucleotide sequence ID" value="NZ_CP148066.1"/>
</dbReference>
<keyword evidence="5" id="KW-0762">Sugar transport</keyword>
<evidence type="ECO:0000256" key="3">
    <source>
        <dbReference type="PROSITE-ProRule" id="PRU00421"/>
    </source>
</evidence>
<keyword evidence="5" id="KW-0813">Transport</keyword>
<evidence type="ECO:0000313" key="5">
    <source>
        <dbReference type="EMBL" id="WXL28368.1"/>
    </source>
</evidence>
<evidence type="ECO:0000313" key="6">
    <source>
        <dbReference type="Proteomes" id="UP001460679"/>
    </source>
</evidence>
<keyword evidence="2" id="KW-0598">Phosphotransferase system</keyword>
<keyword evidence="6" id="KW-1185">Reference proteome</keyword>
<dbReference type="EMBL" id="CP148066">
    <property type="protein sequence ID" value="WXL28368.1"/>
    <property type="molecule type" value="Genomic_DNA"/>
</dbReference>
<name>A0ABZ2RQG9_9BACT</name>
<dbReference type="InterPro" id="IPR036878">
    <property type="entry name" value="Glu_permease_IIB"/>
</dbReference>
<accession>A0ABZ2RQG9</accession>
<evidence type="ECO:0000256" key="1">
    <source>
        <dbReference type="ARBA" id="ARBA00022679"/>
    </source>
</evidence>
<dbReference type="SUPFAM" id="SSF55604">
    <property type="entry name" value="Glucose permease domain IIB"/>
    <property type="match status" value="1"/>
</dbReference>
<evidence type="ECO:0000259" key="4">
    <source>
        <dbReference type="PROSITE" id="PS51098"/>
    </source>
</evidence>